<feature type="repeat" description="TPR" evidence="1">
    <location>
        <begin position="64"/>
        <end position="97"/>
    </location>
</feature>
<dbReference type="Gene3D" id="1.25.40.10">
    <property type="entry name" value="Tetratricopeptide repeat domain"/>
    <property type="match status" value="1"/>
</dbReference>
<dbReference type="GO" id="GO:0000030">
    <property type="term" value="F:mannosyltransferase activity"/>
    <property type="evidence" value="ECO:0007669"/>
    <property type="project" value="TreeGrafter"/>
</dbReference>
<protein>
    <submittedName>
        <fullName evidence="3">Dolichyl-phosphate-mannose--protein mannosyltransferase</fullName>
    </submittedName>
</protein>
<keyword evidence="3" id="KW-0808">Transferase</keyword>
<name>A0AAV4VRQ7_CAEEX</name>
<dbReference type="PANTHER" id="PTHR44395">
    <property type="match status" value="1"/>
</dbReference>
<dbReference type="PROSITE" id="PS50005">
    <property type="entry name" value="TPR"/>
    <property type="match status" value="1"/>
</dbReference>
<feature type="transmembrane region" description="Helical" evidence="2">
    <location>
        <begin position="194"/>
        <end position="215"/>
    </location>
</feature>
<keyword evidence="4" id="KW-1185">Reference proteome</keyword>
<dbReference type="PANTHER" id="PTHR44395:SF1">
    <property type="entry name" value="PROTEIN O-MANNOSYL-TRANSFERASE TMTC3"/>
    <property type="match status" value="1"/>
</dbReference>
<evidence type="ECO:0000256" key="2">
    <source>
        <dbReference type="SAM" id="Phobius"/>
    </source>
</evidence>
<proteinExistence type="predicted"/>
<keyword evidence="3" id="KW-0328">Glycosyltransferase</keyword>
<keyword evidence="2" id="KW-0812">Transmembrane</keyword>
<keyword evidence="2" id="KW-0472">Membrane</keyword>
<dbReference type="InterPro" id="IPR019734">
    <property type="entry name" value="TPR_rpt"/>
</dbReference>
<dbReference type="GO" id="GO:0035269">
    <property type="term" value="P:protein O-linked glycosylation via mannose"/>
    <property type="evidence" value="ECO:0007669"/>
    <property type="project" value="TreeGrafter"/>
</dbReference>
<gene>
    <name evidence="3" type="primary">YQE_02954</name>
    <name evidence="3" type="ORF">CEXT_320961</name>
</gene>
<dbReference type="Proteomes" id="UP001054945">
    <property type="component" value="Unassembled WGS sequence"/>
</dbReference>
<dbReference type="SUPFAM" id="SSF81901">
    <property type="entry name" value="HCP-like"/>
    <property type="match status" value="1"/>
</dbReference>
<evidence type="ECO:0000313" key="3">
    <source>
        <dbReference type="EMBL" id="GIY72153.1"/>
    </source>
</evidence>
<reference evidence="3 4" key="1">
    <citation type="submission" date="2021-06" db="EMBL/GenBank/DDBJ databases">
        <title>Caerostris extrusa draft genome.</title>
        <authorList>
            <person name="Kono N."/>
            <person name="Arakawa K."/>
        </authorList>
    </citation>
    <scope>NUCLEOTIDE SEQUENCE [LARGE SCALE GENOMIC DNA]</scope>
</reference>
<keyword evidence="2" id="KW-1133">Transmembrane helix</keyword>
<accession>A0AAV4VRQ7</accession>
<dbReference type="Pfam" id="PF13181">
    <property type="entry name" value="TPR_8"/>
    <property type="match status" value="1"/>
</dbReference>
<dbReference type="EMBL" id="BPLR01014904">
    <property type="protein sequence ID" value="GIY72153.1"/>
    <property type="molecule type" value="Genomic_DNA"/>
</dbReference>
<dbReference type="InterPro" id="IPR011990">
    <property type="entry name" value="TPR-like_helical_dom_sf"/>
</dbReference>
<comment type="caution">
    <text evidence="3">The sequence shown here is derived from an EMBL/GenBank/DDBJ whole genome shotgun (WGS) entry which is preliminary data.</text>
</comment>
<organism evidence="3 4">
    <name type="scientific">Caerostris extrusa</name>
    <name type="common">Bark spider</name>
    <name type="synonym">Caerostris bankana</name>
    <dbReference type="NCBI Taxonomy" id="172846"/>
    <lineage>
        <taxon>Eukaryota</taxon>
        <taxon>Metazoa</taxon>
        <taxon>Ecdysozoa</taxon>
        <taxon>Arthropoda</taxon>
        <taxon>Chelicerata</taxon>
        <taxon>Arachnida</taxon>
        <taxon>Araneae</taxon>
        <taxon>Araneomorphae</taxon>
        <taxon>Entelegynae</taxon>
        <taxon>Araneoidea</taxon>
        <taxon>Araneidae</taxon>
        <taxon>Caerostris</taxon>
    </lineage>
</organism>
<sequence length="241" mass="27258">MRRDRAGGKSRETLLKNGIFLGKLEQPPDMKGPFSNEFLYQDQTINGDILEGLHAAIKAKWPGLLSSAALGVVFLEQRKTDLAMTSFDKALKINPRHEQALLNSAILIQEGGPHKRKTAYNRLQMLLEGKDVNERVYFHLGMLAMDEKNITLAEKWFGKQWREIPASDTLVNASTMTDVYWSSNAWREKEVPDFYSWVAIYLIHGICLFLAEILNKVTKGGKLYRTGLSGRTVTKTKEGVI</sequence>
<dbReference type="AlphaFoldDB" id="A0AAV4VRQ7"/>
<dbReference type="GO" id="GO:0005783">
    <property type="term" value="C:endoplasmic reticulum"/>
    <property type="evidence" value="ECO:0007669"/>
    <property type="project" value="TreeGrafter"/>
</dbReference>
<keyword evidence="1" id="KW-0802">TPR repeat</keyword>
<evidence type="ECO:0000256" key="1">
    <source>
        <dbReference type="PROSITE-ProRule" id="PRU00339"/>
    </source>
</evidence>
<evidence type="ECO:0000313" key="4">
    <source>
        <dbReference type="Proteomes" id="UP001054945"/>
    </source>
</evidence>